<reference evidence="2" key="1">
    <citation type="journal article" date="2021" name="Proc. Natl. Acad. Sci. U.S.A.">
        <title>A Catalog of Tens of Thousands of Viruses from Human Metagenomes Reveals Hidden Associations with Chronic Diseases.</title>
        <authorList>
            <person name="Tisza M.J."/>
            <person name="Buck C.B."/>
        </authorList>
    </citation>
    <scope>NUCLEOTIDE SEQUENCE</scope>
    <source>
        <strain evidence="2">CtCpP1</strain>
    </source>
</reference>
<name>A0A8S5V7I2_9CAUD</name>
<protein>
    <submittedName>
        <fullName evidence="2">Helix-turn-helix protein</fullName>
    </submittedName>
</protein>
<accession>A0A8S5V7I2</accession>
<dbReference type="InterPro" id="IPR036390">
    <property type="entry name" value="WH_DNA-bd_sf"/>
</dbReference>
<evidence type="ECO:0000313" key="2">
    <source>
        <dbReference type="EMBL" id="DAG02661.1"/>
    </source>
</evidence>
<dbReference type="EMBL" id="BK016213">
    <property type="protein sequence ID" value="DAG02661.1"/>
    <property type="molecule type" value="Genomic_DNA"/>
</dbReference>
<organism evidence="2">
    <name type="scientific">Myoviridae sp. ctCpP1</name>
    <dbReference type="NCBI Taxonomy" id="2825054"/>
    <lineage>
        <taxon>Viruses</taxon>
        <taxon>Duplodnaviria</taxon>
        <taxon>Heunggongvirae</taxon>
        <taxon>Uroviricota</taxon>
        <taxon>Caudoviricetes</taxon>
    </lineage>
</organism>
<evidence type="ECO:0000256" key="1">
    <source>
        <dbReference type="SAM" id="MobiDB-lite"/>
    </source>
</evidence>
<sequence>MVPQPIPDLASLDSNRKSLPHPLRHQMAHRTGHSGKHRRLLPASSRKQTLMHSTPQLHVIVILHAVKNPITQEQLTQIAEDFRYRDTPQSLRSRMVELERAGYVHRVDRNGISERKRPCWRWQLTKKGEELMEEILDTTTPGERK</sequence>
<proteinExistence type="predicted"/>
<dbReference type="Gene3D" id="1.10.10.10">
    <property type="entry name" value="Winged helix-like DNA-binding domain superfamily/Winged helix DNA-binding domain"/>
    <property type="match status" value="1"/>
</dbReference>
<dbReference type="SUPFAM" id="SSF46785">
    <property type="entry name" value="Winged helix' DNA-binding domain"/>
    <property type="match status" value="1"/>
</dbReference>
<feature type="region of interest" description="Disordered" evidence="1">
    <location>
        <begin position="1"/>
        <end position="20"/>
    </location>
</feature>
<dbReference type="InterPro" id="IPR036388">
    <property type="entry name" value="WH-like_DNA-bd_sf"/>
</dbReference>